<keyword evidence="5 12" id="KW-0808">Transferase</keyword>
<gene>
    <name evidence="15" type="ORF">SADUNF_Sadunf17G0071900</name>
</gene>
<evidence type="ECO:0000259" key="14">
    <source>
        <dbReference type="Pfam" id="PF18086"/>
    </source>
</evidence>
<keyword evidence="9" id="KW-0007">Acetylation</keyword>
<feature type="domain" description="VIP1 N-terminal" evidence="14">
    <location>
        <begin position="16"/>
        <end position="111"/>
    </location>
</feature>
<dbReference type="SUPFAM" id="SSF56059">
    <property type="entry name" value="Glutathione synthetase ATP-binding domain-like"/>
    <property type="match status" value="1"/>
</dbReference>
<comment type="function">
    <text evidence="12">Bifunctional inositol kinase that acts in concert with the IP6K kinases to synthesize the diphosphate group-containing inositol pyrophosphates diphosphoinositol pentakisphosphate, PP-InsP5, and bis-diphosphoinositol tetrakisphosphate, (PP)2-InsP4. PP-InsP5 and (PP)2-InsP4, also respectively called InsP7 and InsP8, may regulate a variety of cellular processes, including apoptosis, vesicle trafficking, cytoskeletal dynamics, and exocytosis. Phosphorylates inositol hexakisphosphate (InsP6).</text>
</comment>
<evidence type="ECO:0000256" key="11">
    <source>
        <dbReference type="ARBA" id="ARBA00034629"/>
    </source>
</evidence>
<dbReference type="GO" id="GO:0005524">
    <property type="term" value="F:ATP binding"/>
    <property type="evidence" value="ECO:0007669"/>
    <property type="project" value="UniProtKB-KW"/>
</dbReference>
<feature type="region of interest" description="Disordered" evidence="13">
    <location>
        <begin position="855"/>
        <end position="875"/>
    </location>
</feature>
<comment type="subcellular location">
    <subcellularLocation>
        <location evidence="1 12">Cytoplasm</location>
        <location evidence="1 12">Cytosol</location>
    </subcellularLocation>
</comment>
<keyword evidence="3 12" id="KW-0963">Cytoplasm</keyword>
<evidence type="ECO:0000256" key="13">
    <source>
        <dbReference type="SAM" id="MobiDB-lite"/>
    </source>
</evidence>
<dbReference type="Proteomes" id="UP000657918">
    <property type="component" value="Unassembled WGS sequence"/>
</dbReference>
<name>A0A835MEW8_9ROSI</name>
<comment type="catalytic activity">
    <reaction evidence="10">
        <text>5-diphospho-1D-myo-inositol 1,2,3,4,6-pentakisphosphate + ATP + H(+) = 1,5-bis(diphospho)-1D-myo-inositol 2,3,4,6-tetrakisphosphate + ADP</text>
        <dbReference type="Rhea" id="RHEA:10276"/>
        <dbReference type="ChEBI" id="CHEBI:15378"/>
        <dbReference type="ChEBI" id="CHEBI:30616"/>
        <dbReference type="ChEBI" id="CHEBI:58628"/>
        <dbReference type="ChEBI" id="CHEBI:77983"/>
        <dbReference type="ChEBI" id="CHEBI:456216"/>
        <dbReference type="EC" id="2.7.4.24"/>
    </reaction>
    <physiologicalReaction direction="left-to-right" evidence="10">
        <dbReference type="Rhea" id="RHEA:10277"/>
    </physiologicalReaction>
</comment>
<evidence type="ECO:0000256" key="4">
    <source>
        <dbReference type="ARBA" id="ARBA00022553"/>
    </source>
</evidence>
<evidence type="ECO:0000256" key="10">
    <source>
        <dbReference type="ARBA" id="ARBA00033696"/>
    </source>
</evidence>
<dbReference type="GO" id="GO:0006020">
    <property type="term" value="P:inositol metabolic process"/>
    <property type="evidence" value="ECO:0007669"/>
    <property type="project" value="TreeGrafter"/>
</dbReference>
<dbReference type="EC" id="2.7.4.24" evidence="12"/>
<keyword evidence="7 12" id="KW-0418">Kinase</keyword>
<dbReference type="Gene3D" id="3.30.470.20">
    <property type="entry name" value="ATP-grasp fold, B domain"/>
    <property type="match status" value="1"/>
</dbReference>
<comment type="catalytic activity">
    <reaction evidence="11">
        <text>1D-myo-inositol hexakisphosphate + ATP = 1-diphospho-1D-myo-inositol 2,3,4,5,6-pentakisphosphate + ADP</text>
        <dbReference type="Rhea" id="RHEA:37459"/>
        <dbReference type="ChEBI" id="CHEBI:30616"/>
        <dbReference type="ChEBI" id="CHEBI:58130"/>
        <dbReference type="ChEBI" id="CHEBI:74946"/>
        <dbReference type="ChEBI" id="CHEBI:456216"/>
        <dbReference type="EC" id="2.7.4.24"/>
    </reaction>
    <physiologicalReaction direction="left-to-right" evidence="11">
        <dbReference type="Rhea" id="RHEA:37460"/>
    </physiologicalReaction>
</comment>
<feature type="region of interest" description="Disordered" evidence="13">
    <location>
        <begin position="825"/>
        <end position="844"/>
    </location>
</feature>
<dbReference type="GO" id="GO:0032958">
    <property type="term" value="P:inositol phosphate biosynthetic process"/>
    <property type="evidence" value="ECO:0007669"/>
    <property type="project" value="TreeGrafter"/>
</dbReference>
<keyword evidence="6 12" id="KW-0547">Nucleotide-binding</keyword>
<dbReference type="InterPro" id="IPR037446">
    <property type="entry name" value="His_Pase_VIP1"/>
</dbReference>
<dbReference type="CDD" id="cd07061">
    <property type="entry name" value="HP_HAP_like"/>
    <property type="match status" value="1"/>
</dbReference>
<evidence type="ECO:0000313" key="16">
    <source>
        <dbReference type="Proteomes" id="UP000657918"/>
    </source>
</evidence>
<keyword evidence="8 12" id="KW-0067">ATP-binding</keyword>
<dbReference type="FunFam" id="3.40.50.11950:FF:000002">
    <property type="entry name" value="Inositol hexakisphosphate and diphosphoinositol-pentakisphosphate kinase"/>
    <property type="match status" value="1"/>
</dbReference>
<protein>
    <recommendedName>
        <fullName evidence="12">Inositol hexakisphosphate and diphosphoinositol-pentakisphosphate kinase</fullName>
        <ecNumber evidence="12">2.7.4.24</ecNumber>
    </recommendedName>
</protein>
<evidence type="ECO:0000256" key="1">
    <source>
        <dbReference type="ARBA" id="ARBA00004514"/>
    </source>
</evidence>
<organism evidence="15 16">
    <name type="scientific">Salix dunnii</name>
    <dbReference type="NCBI Taxonomy" id="1413687"/>
    <lineage>
        <taxon>Eukaryota</taxon>
        <taxon>Viridiplantae</taxon>
        <taxon>Streptophyta</taxon>
        <taxon>Embryophyta</taxon>
        <taxon>Tracheophyta</taxon>
        <taxon>Spermatophyta</taxon>
        <taxon>Magnoliopsida</taxon>
        <taxon>eudicotyledons</taxon>
        <taxon>Gunneridae</taxon>
        <taxon>Pentapetalae</taxon>
        <taxon>rosids</taxon>
        <taxon>fabids</taxon>
        <taxon>Malpighiales</taxon>
        <taxon>Salicaceae</taxon>
        <taxon>Saliceae</taxon>
        <taxon>Salix</taxon>
    </lineage>
</organism>
<proteinExistence type="inferred from homology"/>
<dbReference type="InterPro" id="IPR040557">
    <property type="entry name" value="VIP1_N"/>
</dbReference>
<dbReference type="Gene3D" id="3.40.50.11950">
    <property type="match status" value="1"/>
</dbReference>
<dbReference type="InterPro" id="IPR033379">
    <property type="entry name" value="Acid_Pase_AS"/>
</dbReference>
<evidence type="ECO:0000256" key="9">
    <source>
        <dbReference type="ARBA" id="ARBA00022990"/>
    </source>
</evidence>
<dbReference type="Pfam" id="PF18086">
    <property type="entry name" value="PPIP5K2_N"/>
    <property type="match status" value="1"/>
</dbReference>
<evidence type="ECO:0000313" key="15">
    <source>
        <dbReference type="EMBL" id="KAF9663635.1"/>
    </source>
</evidence>
<dbReference type="GO" id="GO:0005829">
    <property type="term" value="C:cytosol"/>
    <property type="evidence" value="ECO:0007669"/>
    <property type="project" value="UniProtKB-SubCell"/>
</dbReference>
<evidence type="ECO:0000256" key="3">
    <source>
        <dbReference type="ARBA" id="ARBA00022490"/>
    </source>
</evidence>
<evidence type="ECO:0000256" key="6">
    <source>
        <dbReference type="ARBA" id="ARBA00022741"/>
    </source>
</evidence>
<evidence type="ECO:0000256" key="7">
    <source>
        <dbReference type="ARBA" id="ARBA00022777"/>
    </source>
</evidence>
<dbReference type="FunFam" id="3.30.470.20:FF:000019">
    <property type="entry name" value="Inositol hexakisphosphate and diphosphoinositol-pentakisphosphate kinase"/>
    <property type="match status" value="1"/>
</dbReference>
<dbReference type="PANTHER" id="PTHR12750">
    <property type="entry name" value="DIPHOSPHOINOSITOL PENTAKISPHOSPHATE KINASE"/>
    <property type="match status" value="1"/>
</dbReference>
<comment type="similarity">
    <text evidence="2 12">Belongs to the histidine acid phosphatase family. VIP1 subfamily.</text>
</comment>
<dbReference type="InterPro" id="IPR029033">
    <property type="entry name" value="His_PPase_superfam"/>
</dbReference>
<comment type="caution">
    <text evidence="15">The sequence shown here is derived from an EMBL/GenBank/DDBJ whole genome shotgun (WGS) entry which is preliminary data.</text>
</comment>
<dbReference type="Gene3D" id="3.40.50.1240">
    <property type="entry name" value="Phosphoglycerate mutase-like"/>
    <property type="match status" value="1"/>
</dbReference>
<evidence type="ECO:0000256" key="5">
    <source>
        <dbReference type="ARBA" id="ARBA00022679"/>
    </source>
</evidence>
<dbReference type="AlphaFoldDB" id="A0A835MEW8"/>
<accession>A0A835MEW8</accession>
<dbReference type="OrthoDB" id="18042at2759"/>
<keyword evidence="16" id="KW-1185">Reference proteome</keyword>
<dbReference type="GO" id="GO:0033857">
    <property type="term" value="F:5-diphosphoinositol pentakisphosphate 1-kinase activity"/>
    <property type="evidence" value="ECO:0007669"/>
    <property type="project" value="UniProtKB-ARBA"/>
</dbReference>
<reference evidence="15 16" key="1">
    <citation type="submission" date="2020-10" db="EMBL/GenBank/DDBJ databases">
        <title>Plant Genome Project.</title>
        <authorList>
            <person name="Zhang R.-G."/>
        </authorList>
    </citation>
    <scope>NUCLEOTIDE SEQUENCE [LARGE SCALE GENOMIC DNA]</scope>
    <source>
        <strain evidence="15">FAFU-HL-1</strain>
        <tissue evidence="15">Leaf</tissue>
    </source>
</reference>
<evidence type="ECO:0000256" key="12">
    <source>
        <dbReference type="RuleBase" id="RU365032"/>
    </source>
</evidence>
<evidence type="ECO:0000256" key="8">
    <source>
        <dbReference type="ARBA" id="ARBA00022840"/>
    </source>
</evidence>
<dbReference type="Pfam" id="PF00328">
    <property type="entry name" value="His_Phos_2"/>
    <property type="match status" value="1"/>
</dbReference>
<dbReference type="GO" id="GO:0000828">
    <property type="term" value="F:inositol hexakisphosphate kinase activity"/>
    <property type="evidence" value="ECO:0007669"/>
    <property type="project" value="TreeGrafter"/>
</dbReference>
<keyword evidence="4" id="KW-0597">Phosphoprotein</keyword>
<dbReference type="EMBL" id="JADGMS010000017">
    <property type="protein sequence ID" value="KAF9663635.1"/>
    <property type="molecule type" value="Genomic_DNA"/>
</dbReference>
<dbReference type="PROSITE" id="PS00616">
    <property type="entry name" value="HIS_ACID_PHOSPHAT_1"/>
    <property type="match status" value="1"/>
</dbReference>
<dbReference type="SUPFAM" id="SSF53254">
    <property type="entry name" value="Phosphoglycerate mutase-like"/>
    <property type="match status" value="1"/>
</dbReference>
<evidence type="ECO:0000256" key="2">
    <source>
        <dbReference type="ARBA" id="ARBA00005609"/>
    </source>
</evidence>
<dbReference type="InterPro" id="IPR000560">
    <property type="entry name" value="His_Pase_clade-2"/>
</dbReference>
<sequence>MGVVTEAGGGEGEKKIKVGVCVMEKKVKCGSEVLSAPMGQILERLQAFGEFQVIYFGDKVILEDPIESWPICDCLIAFYSTGYPLEKAEAYATLRKPFLVNELVPQHLLHDRRKVYERVELFGIPVPRYALVNREFPYQELDYFIEEEDFVEVHGSRFWKPFVEKPVDGDDHSIMIYYPSSAGGGMKELFRKVGNRSSEFHSEVRRVRREGSYIYEEFMPTGGTDVKVYTVGPEYAHAEARKSPVVDGVVMRNPDGKEVRYPVLLTPNEKQMARDVCIAFRQAVCGFDLLRCEGRSYVCDVNGWSFVKNSYKYYDDAACVLRKMLLDAKAPHLSSAIPPTLPWKVNEPVQPSEGLTRQGSGIIGTFGQSEELRCVIAIIRHGDRTPKQKVKLKVTEEKLLNLMLKYNGGRPRSETKLKSAVELQDLLDATRILVPRTRPGRGSDSEAEDFEHAEKLRQVKAVLEEGGHFSGIYRKVQLKPLKWVKVPKSNGEGEDERPIEALMILKYGGVLTHAGRKQAEELGRYFRNNMYPEMYKISGEGTGLLRLHSTYRHDLKIYSSDEGRVQMSAAAFAKGLLDLEGPLTPILVSLVSKDSSMLDGLDNASSEMEEAKARLNEIVTSPAKIVHSNGSSECPWMTDGAGLPSNASELLPKLVTLTKKVTEQVRLLAKNEDEELTETSSYDVIPPYDQAKALGKINIDIDRIAAGLPCGSEGFLLMYARWKKLERDLYNERKERFDITQIPDVYDSCKYDLLHNAHLNLEGLDELFKVSQLLADGVIPNEYGINPKQRLKIGSKIARRLLGKVLIDLRNTREEAISVAELKCNEDQQSTSKKSEKEDTNYQLKLPIKNDDMRRISTASDKSMDQDDDDDKETKYRLDPKYANVRSPGRHVRTRLYFTSESHIHSLVNVLRYCNLDESLQGEDSLVCQSALERLYKTKELDYMSYIVLRMFENTEVALEDPKRFRVEMTFSRGADLSPLEKNDDEATLLHQEHTLPIMGPERLQEVGSYPTLEKIEMMFRPFAMPAEDFPPPSIPAGFSGYFSKSAAVIERLVNLWPFHKHDKHASANGK</sequence>
<dbReference type="PANTHER" id="PTHR12750:SF9">
    <property type="entry name" value="INOSITOL HEXAKISPHOSPHATE AND DIPHOSPHOINOSITOL-PENTAKISPHOSPHATE KINASE"/>
    <property type="match status" value="1"/>
</dbReference>